<dbReference type="InterPro" id="IPR016024">
    <property type="entry name" value="ARM-type_fold"/>
</dbReference>
<feature type="region of interest" description="Disordered" evidence="11">
    <location>
        <begin position="1"/>
        <end position="41"/>
    </location>
</feature>
<dbReference type="PROSITE" id="PS50290">
    <property type="entry name" value="PI3_4_KINASE_3"/>
    <property type="match status" value="1"/>
</dbReference>
<dbReference type="Gene3D" id="1.10.1070.11">
    <property type="entry name" value="Phosphatidylinositol 3-/4-kinase, catalytic domain"/>
    <property type="match status" value="1"/>
</dbReference>
<dbReference type="SUPFAM" id="SSF48371">
    <property type="entry name" value="ARM repeat"/>
    <property type="match status" value="2"/>
</dbReference>
<evidence type="ECO:0000313" key="14">
    <source>
        <dbReference type="EMBL" id="CRK90715.1"/>
    </source>
</evidence>
<name>A0A1J1HRW0_9DIPT</name>
<evidence type="ECO:0000256" key="1">
    <source>
        <dbReference type="ARBA" id="ARBA00011031"/>
    </source>
</evidence>
<accession>A0A1J1HRW0</accession>
<dbReference type="InterPro" id="IPR031559">
    <property type="entry name" value="SMG1"/>
</dbReference>
<dbReference type="GO" id="GO:0031932">
    <property type="term" value="C:TORC2 complex"/>
    <property type="evidence" value="ECO:0007669"/>
    <property type="project" value="TreeGrafter"/>
</dbReference>
<evidence type="ECO:0000256" key="8">
    <source>
        <dbReference type="ARBA" id="ARBA00023161"/>
    </source>
</evidence>
<evidence type="ECO:0000256" key="6">
    <source>
        <dbReference type="ARBA" id="ARBA00022777"/>
    </source>
</evidence>
<keyword evidence="6" id="KW-0418">Kinase</keyword>
<comment type="similarity">
    <text evidence="1">Belongs to the PI3/PI4-kinase family.</text>
</comment>
<dbReference type="PANTHER" id="PTHR11139:SF119">
    <property type="entry name" value="SERINE_THREONINE-PROTEIN KINASE SMG1"/>
    <property type="match status" value="1"/>
</dbReference>
<comment type="catalytic activity">
    <reaction evidence="10">
        <text>L-seryl-[protein] + ATP = O-phospho-L-seryl-[protein] + ADP + H(+)</text>
        <dbReference type="Rhea" id="RHEA:17989"/>
        <dbReference type="Rhea" id="RHEA-COMP:9863"/>
        <dbReference type="Rhea" id="RHEA-COMP:11604"/>
        <dbReference type="ChEBI" id="CHEBI:15378"/>
        <dbReference type="ChEBI" id="CHEBI:29999"/>
        <dbReference type="ChEBI" id="CHEBI:30616"/>
        <dbReference type="ChEBI" id="CHEBI:83421"/>
        <dbReference type="ChEBI" id="CHEBI:456216"/>
        <dbReference type="EC" id="2.7.11.1"/>
    </reaction>
</comment>
<evidence type="ECO:0000256" key="7">
    <source>
        <dbReference type="ARBA" id="ARBA00022840"/>
    </source>
</evidence>
<dbReference type="Pfam" id="PF15785">
    <property type="entry name" value="SMG1"/>
    <property type="match status" value="1"/>
</dbReference>
<dbReference type="OrthoDB" id="10065496at2759"/>
<evidence type="ECO:0000256" key="11">
    <source>
        <dbReference type="SAM" id="MobiDB-lite"/>
    </source>
</evidence>
<dbReference type="PROSITE" id="PS51189">
    <property type="entry name" value="FAT"/>
    <property type="match status" value="1"/>
</dbReference>
<dbReference type="InterPro" id="IPR011009">
    <property type="entry name" value="Kinase-like_dom_sf"/>
</dbReference>
<dbReference type="EC" id="2.7.11.1" evidence="2"/>
<dbReference type="GO" id="GO:0000184">
    <property type="term" value="P:nuclear-transcribed mRNA catabolic process, nonsense-mediated decay"/>
    <property type="evidence" value="ECO:0007669"/>
    <property type="project" value="UniProtKB-KW"/>
</dbReference>
<feature type="compositionally biased region" description="Basic and acidic residues" evidence="11">
    <location>
        <begin position="1"/>
        <end position="17"/>
    </location>
</feature>
<evidence type="ECO:0000256" key="5">
    <source>
        <dbReference type="ARBA" id="ARBA00022741"/>
    </source>
</evidence>
<dbReference type="GO" id="GO:0016242">
    <property type="term" value="P:negative regulation of macroautophagy"/>
    <property type="evidence" value="ECO:0007669"/>
    <property type="project" value="TreeGrafter"/>
</dbReference>
<organism evidence="14 15">
    <name type="scientific">Clunio marinus</name>
    <dbReference type="NCBI Taxonomy" id="568069"/>
    <lineage>
        <taxon>Eukaryota</taxon>
        <taxon>Metazoa</taxon>
        <taxon>Ecdysozoa</taxon>
        <taxon>Arthropoda</taxon>
        <taxon>Hexapoda</taxon>
        <taxon>Insecta</taxon>
        <taxon>Pterygota</taxon>
        <taxon>Neoptera</taxon>
        <taxon>Endopterygota</taxon>
        <taxon>Diptera</taxon>
        <taxon>Nematocera</taxon>
        <taxon>Chironomoidea</taxon>
        <taxon>Chironomidae</taxon>
        <taxon>Clunio</taxon>
    </lineage>
</organism>
<dbReference type="GO" id="GO:0031931">
    <property type="term" value="C:TORC1 complex"/>
    <property type="evidence" value="ECO:0007669"/>
    <property type="project" value="TreeGrafter"/>
</dbReference>
<keyword evidence="7" id="KW-0067">ATP-binding</keyword>
<gene>
    <name evidence="14" type="primary">putative Serine</name>
    <name evidence="14" type="synonym">threonine-protein kinase Smg1</name>
    <name evidence="14" type="ORF">CLUMA_CG004408</name>
</gene>
<dbReference type="Pfam" id="PF00454">
    <property type="entry name" value="PI3_PI4_kinase"/>
    <property type="match status" value="1"/>
</dbReference>
<dbReference type="FunFam" id="3.30.1010.10:FF:000010">
    <property type="entry name" value="serine/threonine-protein kinase SMG1 isoform X1"/>
    <property type="match status" value="1"/>
</dbReference>
<keyword evidence="4" id="KW-0808">Transferase</keyword>
<dbReference type="GO" id="GO:0005737">
    <property type="term" value="C:cytoplasm"/>
    <property type="evidence" value="ECO:0007669"/>
    <property type="project" value="TreeGrafter"/>
</dbReference>
<reference evidence="14 15" key="1">
    <citation type="submission" date="2015-04" db="EMBL/GenBank/DDBJ databases">
        <authorList>
            <person name="Syromyatnikov M.Y."/>
            <person name="Popov V.N."/>
        </authorList>
    </citation>
    <scope>NUCLEOTIDE SEQUENCE [LARGE SCALE GENOMIC DNA]</scope>
</reference>
<dbReference type="Proteomes" id="UP000183832">
    <property type="component" value="Unassembled WGS sequence"/>
</dbReference>
<dbReference type="GO" id="GO:0005524">
    <property type="term" value="F:ATP binding"/>
    <property type="evidence" value="ECO:0007669"/>
    <property type="project" value="UniProtKB-KW"/>
</dbReference>
<dbReference type="InterPro" id="IPR050517">
    <property type="entry name" value="DDR_Repair_Kinase"/>
</dbReference>
<dbReference type="SMART" id="SM01345">
    <property type="entry name" value="Rapamycin_bind"/>
    <property type="match status" value="1"/>
</dbReference>
<evidence type="ECO:0000256" key="9">
    <source>
        <dbReference type="ARBA" id="ARBA00047899"/>
    </source>
</evidence>
<dbReference type="InterPro" id="IPR000403">
    <property type="entry name" value="PI3/4_kinase_cat_dom"/>
</dbReference>
<evidence type="ECO:0000256" key="3">
    <source>
        <dbReference type="ARBA" id="ARBA00022527"/>
    </source>
</evidence>
<evidence type="ECO:0000256" key="10">
    <source>
        <dbReference type="ARBA" id="ARBA00048679"/>
    </source>
</evidence>
<dbReference type="EMBL" id="CVRI01000020">
    <property type="protein sequence ID" value="CRK90715.1"/>
    <property type="molecule type" value="Genomic_DNA"/>
</dbReference>
<dbReference type="GO" id="GO:0031929">
    <property type="term" value="P:TOR signaling"/>
    <property type="evidence" value="ECO:0007669"/>
    <property type="project" value="TreeGrafter"/>
</dbReference>
<proteinExistence type="inferred from homology"/>
<feature type="domain" description="PI3K/PI4K catalytic" evidence="12">
    <location>
        <begin position="1842"/>
        <end position="2180"/>
    </location>
</feature>
<protein>
    <recommendedName>
        <fullName evidence="2">non-specific serine/threonine protein kinase</fullName>
        <ecNumber evidence="2">2.7.11.1</ecNumber>
    </recommendedName>
</protein>
<dbReference type="InterPro" id="IPR014009">
    <property type="entry name" value="PIK_FAT"/>
</dbReference>
<feature type="non-terminal residue" evidence="14">
    <location>
        <position position="1"/>
    </location>
</feature>
<feature type="domain" description="FAT" evidence="13">
    <location>
        <begin position="1317"/>
        <end position="1621"/>
    </location>
</feature>
<keyword evidence="15" id="KW-1185">Reference proteome</keyword>
<dbReference type="GO" id="GO:0004674">
    <property type="term" value="F:protein serine/threonine kinase activity"/>
    <property type="evidence" value="ECO:0007669"/>
    <property type="project" value="UniProtKB-KW"/>
</dbReference>
<dbReference type="PANTHER" id="PTHR11139">
    <property type="entry name" value="ATAXIA TELANGIECTASIA MUTATED ATM -RELATED"/>
    <property type="match status" value="1"/>
</dbReference>
<dbReference type="InterPro" id="IPR036940">
    <property type="entry name" value="PI3/4_kinase_cat_sf"/>
</dbReference>
<keyword evidence="3" id="KW-0723">Serine/threonine-protein kinase</keyword>
<dbReference type="SMART" id="SM00146">
    <property type="entry name" value="PI3Kc"/>
    <property type="match status" value="1"/>
</dbReference>
<dbReference type="GO" id="GO:0005634">
    <property type="term" value="C:nucleus"/>
    <property type="evidence" value="ECO:0007669"/>
    <property type="project" value="TreeGrafter"/>
</dbReference>
<dbReference type="Pfam" id="PF02260">
    <property type="entry name" value="FATC"/>
    <property type="match status" value="1"/>
</dbReference>
<dbReference type="STRING" id="568069.A0A1J1HRW0"/>
<keyword evidence="8" id="KW-0866">Nonsense-mediated mRNA decay</keyword>
<evidence type="ECO:0000256" key="2">
    <source>
        <dbReference type="ARBA" id="ARBA00012513"/>
    </source>
</evidence>
<dbReference type="InterPro" id="IPR003152">
    <property type="entry name" value="FATC_dom"/>
</dbReference>
<dbReference type="Gene3D" id="3.30.1010.10">
    <property type="entry name" value="Phosphatidylinositol 3-kinase Catalytic Subunit, Chain A, domain 4"/>
    <property type="match status" value="1"/>
</dbReference>
<evidence type="ECO:0000259" key="12">
    <source>
        <dbReference type="PROSITE" id="PS50290"/>
    </source>
</evidence>
<dbReference type="SMART" id="SM01343">
    <property type="entry name" value="FATC"/>
    <property type="match status" value="1"/>
</dbReference>
<dbReference type="InterPro" id="IPR039414">
    <property type="entry name" value="SMG1_PIKKc"/>
</dbReference>
<comment type="catalytic activity">
    <reaction evidence="9">
        <text>L-threonyl-[protein] + ATP = O-phospho-L-threonyl-[protein] + ADP + H(+)</text>
        <dbReference type="Rhea" id="RHEA:46608"/>
        <dbReference type="Rhea" id="RHEA-COMP:11060"/>
        <dbReference type="Rhea" id="RHEA-COMP:11605"/>
        <dbReference type="ChEBI" id="CHEBI:15378"/>
        <dbReference type="ChEBI" id="CHEBI:30013"/>
        <dbReference type="ChEBI" id="CHEBI:30616"/>
        <dbReference type="ChEBI" id="CHEBI:61977"/>
        <dbReference type="ChEBI" id="CHEBI:456216"/>
        <dbReference type="EC" id="2.7.11.1"/>
    </reaction>
</comment>
<keyword evidence="5" id="KW-0547">Nucleotide-binding</keyword>
<evidence type="ECO:0000259" key="13">
    <source>
        <dbReference type="PROSITE" id="PS51189"/>
    </source>
</evidence>
<dbReference type="SUPFAM" id="SSF56112">
    <property type="entry name" value="Protein kinase-like (PK-like)"/>
    <property type="match status" value="1"/>
</dbReference>
<evidence type="ECO:0000313" key="15">
    <source>
        <dbReference type="Proteomes" id="UP000183832"/>
    </source>
</evidence>
<evidence type="ECO:0000256" key="4">
    <source>
        <dbReference type="ARBA" id="ARBA00022679"/>
    </source>
</evidence>
<dbReference type="CDD" id="cd05170">
    <property type="entry name" value="PIKKc_SMG1"/>
    <property type="match status" value="1"/>
</dbReference>
<dbReference type="InterPro" id="IPR018936">
    <property type="entry name" value="PI3/4_kinase_CS"/>
</dbReference>
<sequence>WKDDNRNPKLYDERTDKPGISSLPNGKVSTTSGTASSSSKSNRVYKNEIVNQINQNLPEDMRISKLIRRLETATTINGLVEICEKLKTVVQDRSNANYIRRSFDQLTISITTVMKDCSRDVLPHLCEVFGLMGYAILYDFPVYKSWICKTYKSTKALRSSMMHSLEKTLRMDEQTGDLNDQIARLMELLRDFLEQSDVPETFIAITRVLMVIAQNYIRHFKSHFTNIVDIIVGWHLETEQKSSVKLHCSNVLQSFHVCWQADSKFTLDLLGQLLEDIEACYDNFDGVFNTIIKCVSTSPDELLYFVTKQLIEESYEKILRVAKPALEADCTAEEVVMSINEFLIIIMECRKNDVTIQMTDIQEIIEMEFDALKEFKEDQLASFFTILIQFIEEYKAELSVDFVKKILDINGPIVTKIRFNSDSRVINGLIRLYHDILALKNVPVLQTAYQQIIDDLNSCLNDIPELCEEKLTSCTPTAVIKAQYAFNFNLTALSKLATIQNSIIAMYSLSPSILEVLINLQIWKSEWNAYELTQYAILKLLSAHCLKNNNFVSSSSLFISKNILTQPTSSWGSASSPTESPVSQHFKLILEFLSKMLKTTPSLKQIKVIVDWIDKIIQQTSQFGEQLLENQNFIFIIKRINNLAIKYNDEVTLKVATCNDSLKSFDVLHADIYTSITELCGVEMCSVNPEIRKRFSIILSRIPLRFSLEQAKSPSGINYDGICKISEMENWHLSLGAIHGGELRAHYFQEFINQITYSHEASDIDPFILRAFRNCWFSGTEMAEEYKNVTVKDVRTLTSWIQWEAARFCVNNRLRTPLGKPQDTFLKIESIIKEYARVLALKDNTKLRNYKFVLANQRNVRILLGFMEALEKAIYNAAEGNAFGIPPPEKPAKTFFRLNYSTCNEWFSRNRLALHLLALHSMELEMVIRCSSCVLSDMVKADKVNDPYFEQILMSLVWALLRNYESDALFGVYIWTKNVTGKKLSWIKFAAEQAAGHREIAADGYTKILREEQFEPPIYDFINDQRKISLMFSANFDALHTVLLEEQKRFFKPQNIPILTISPEQVASYSDYHRTKDPAVLFELSNWQTLESCPDVSNNFSVHKLVSLTENTLMYGILGEESFDKEKEESCEKILHTLLQECVRTQSQEYRLYLSLMNHMMYKTVENKGSNGFKNIESFEIKKKFGSFTMFIVASWSEFFDDYSHKGEQQSIDLILHTVSSARKELNYRQCINELTKVYKKVEYAEHVGIPIESESLDAIKNFLMSPTSVKNAKIWSENVARTSYEHCKTLYIAQGQRLDAIQFAASSACGINNCLMSTDFETSDKLKQHCVKFYIKLSEWIQNENEESLAINNSEHETPLKLLVKSINDEDHVDEKMPLIDAAVGKLLQSGVKKCPEMTKVWSALGAWCYRWGRKMVESKTDSHGLRPVDSDAIKELLPEADDEVIEKILRILNEQHIVAEDEDIGPNELSSTEIIESQLRMIPMLKNRPSDFMDSIIELWKQAHREVYRYYEMCAISYFKFLLLSSNNDESSSGDSSVVTATLRLLRLIVKHALGLQEVLEEGLSKTPSDPWKVIIPQLFSRLNHHEPYVRRRVSELLCRVAIDSPHLIIFPTVVGAQETKDVAKITDDHHDEKNIEMEWKNSSLTFCFTSLLETLSMQSPDTVNQVQLLVRELRRISLLWDELWLLSLNQVYAENVKRFATFNNEFQKTDQSPEKIVLFTEKYRLLMRPVLFVLDRLQEWTTKSPETNNERSFQERYTKFIELAISDMRKPFDSNNPLAAFNKFKSLYQLIQQRVHKRMNYTLKMSDVSPVLANLTNTQISMPGVQPSHDNEAVYIQSVDNTIHILPTKTKPKKLAFYGSDGKRYTYLFKGMEDLHLDERIMQFLSIANLMMKKSVDSDGKVTHYRAHHYSVIPLGPRSGLISWVDGVTPIFSIYKKWQQREAAYPKKEKPYVVMRPSELYYSKITPLLKEHDMKPSDNRKDWPLAVQRKAFEELKAETPRDLLGREFWCIASTAAHWRHIVRNYSVSLAVMSVIGYVIGLGDRHLDNILVKLASGDVVHIDYNVCFEKGKTLRVPEKVPFRMTQNIEEALGLTGIEGTFRLSCEHVLKSLKRGRETLLTLLEAFVYDPLVDWAVGEDTVTGGLANLGTGVEKGSSTVTTDLTTARKQLEREVTRDTLAIRFTEVKTDWLQNRGISNIHIRAKLFLDLLRDDVYNQLLLMKNYLNDLTINRDEIKSLESQRSLLSKEISLVRELEALGSAMSSHPLNTLSQRYGIYKKKRNDVDMIKNILLEKAIESERMIEDYLSFEEDASSGRINNILIDIKSNYVSSSSSSEFDLIKEFLESSNQGQTYVQSEQLAKELQSSLLQQRKIILSSFEALLQYYNVAKFYPTDHVLHHRFAKYSQWCRSLIANKSHEFLREIALAYNSNFGDTVMREQVPEYVIGFGITLQTFLTDATYQRDLSHQHLQQLSEYVEKGKSFHVAKEELYEFVNKQMKNTKCVDESFSVCNLTKMVKRLLAVEMSILDASAGGDHLSEFTINERWFIDEIMIQTSFLSNISEIVLDNLILKKNSLLNNSWEYFKTIKETFETFNRIKNDFQLNVLRQSLQGIISENKSVLEMISALSNIKTINLNELSMKLQEDLVSCIQNPNQKAILRAAELNDAYNKMVIQYESMSEDNLGRKIFLSLHGMFNELCQYTKKIVSFDKTINAIPDEWTQISELEQSKKLFISPIKTTTGMVLQQIFFVKRIQAIIDFFSNCLQVAWAFKGSGVMINFDIEFLTRPLKSYISEFIMKFVLGRGSYSFTLIICCLLEQQKQWEHRGENKLFSLEQICFMMMNFNSNVYEKLFIGLEERFRKEEALEYYKKNVEKQDEHVKQLTCLLTAHHWLNEDFFPQVTTYLPPIPRANLLLQLQNFIQGLSSWNASIQKIHEELQRMIIIILQRLKWASGANPMIIDLMKTFETLSISREIQYEKEKEHTTIALKHCFSVSSYEMLRFKTPKAVVSDDEFLNFLQQWESVCVGERNVAHTVNPIEEALVELLDPEGKIDRMWIDNVTSLIDDMINQVHSDIDAMEKNVTTARDNLDMCAHKLRSFIASHHRISSDIRNLLKSMLKHDDSDRNRALKEYLLKYKIFIENVTELHGNVLSKDFTDVMVKRTIEQVNDSLIVINEIYNDLFTFEKTLNTNLTTDKTTQHQSSLMRNLSELSTEYCGSPNKKVSNHKEQKRNAYAVSVWRRIRMKLEGRDPDPNHTSRVQEQVDWMIREALNQDNLALLYEGFTSWV</sequence>
<feature type="compositionally biased region" description="Low complexity" evidence="11">
    <location>
        <begin position="29"/>
        <end position="41"/>
    </location>
</feature>
<dbReference type="PROSITE" id="PS00916">
    <property type="entry name" value="PI3_4_KINASE_2"/>
    <property type="match status" value="1"/>
</dbReference>